<dbReference type="InterPro" id="IPR036412">
    <property type="entry name" value="HAD-like_sf"/>
</dbReference>
<gene>
    <name evidence="1" type="ORF">ACFO3S_26630</name>
</gene>
<dbReference type="SFLD" id="SFLDS00003">
    <property type="entry name" value="Haloacid_Dehalogenase"/>
    <property type="match status" value="1"/>
</dbReference>
<evidence type="ECO:0000313" key="1">
    <source>
        <dbReference type="EMBL" id="MFC4601841.1"/>
    </source>
</evidence>
<dbReference type="RefSeq" id="WP_378102460.1">
    <property type="nucleotide sequence ID" value="NZ_JBHSEP010000031.1"/>
</dbReference>
<evidence type="ECO:0000313" key="2">
    <source>
        <dbReference type="Proteomes" id="UP001596028"/>
    </source>
</evidence>
<dbReference type="PANTHER" id="PTHR43434:SF1">
    <property type="entry name" value="PHOSPHOGLYCOLATE PHOSPHATASE"/>
    <property type="match status" value="1"/>
</dbReference>
<dbReference type="SUPFAM" id="SSF56784">
    <property type="entry name" value="HAD-like"/>
    <property type="match status" value="1"/>
</dbReference>
<reference evidence="2" key="1">
    <citation type="journal article" date="2019" name="Int. J. Syst. Evol. Microbiol.">
        <title>The Global Catalogue of Microorganisms (GCM) 10K type strain sequencing project: providing services to taxonomists for standard genome sequencing and annotation.</title>
        <authorList>
            <consortium name="The Broad Institute Genomics Platform"/>
            <consortium name="The Broad Institute Genome Sequencing Center for Infectious Disease"/>
            <person name="Wu L."/>
            <person name="Ma J."/>
        </authorList>
    </citation>
    <scope>NUCLEOTIDE SEQUENCE [LARGE SCALE GENOMIC DNA]</scope>
    <source>
        <strain evidence="2">CCUG 49571</strain>
    </source>
</reference>
<dbReference type="GO" id="GO:0016787">
    <property type="term" value="F:hydrolase activity"/>
    <property type="evidence" value="ECO:0007669"/>
    <property type="project" value="UniProtKB-KW"/>
</dbReference>
<accession>A0ABV9FIM0</accession>
<keyword evidence="2" id="KW-1185">Reference proteome</keyword>
<name>A0ABV9FIM0_9BACL</name>
<dbReference type="SFLD" id="SFLDG01135">
    <property type="entry name" value="C1.5.6:_HAD__Beta-PGM__Phospha"/>
    <property type="match status" value="1"/>
</dbReference>
<dbReference type="NCBIfam" id="TIGR01509">
    <property type="entry name" value="HAD-SF-IA-v3"/>
    <property type="match status" value="1"/>
</dbReference>
<dbReference type="Pfam" id="PF00702">
    <property type="entry name" value="Hydrolase"/>
    <property type="match status" value="1"/>
</dbReference>
<keyword evidence="1" id="KW-0378">Hydrolase</keyword>
<protein>
    <submittedName>
        <fullName evidence="1">HAD family hydrolase</fullName>
    </submittedName>
</protein>
<dbReference type="Gene3D" id="3.40.50.1000">
    <property type="entry name" value="HAD superfamily/HAD-like"/>
    <property type="match status" value="1"/>
</dbReference>
<dbReference type="InterPro" id="IPR006439">
    <property type="entry name" value="HAD-SF_hydro_IA"/>
</dbReference>
<dbReference type="InterPro" id="IPR023214">
    <property type="entry name" value="HAD_sf"/>
</dbReference>
<proteinExistence type="predicted"/>
<dbReference type="Gene3D" id="1.10.150.240">
    <property type="entry name" value="Putative phosphatase, domain 2"/>
    <property type="match status" value="1"/>
</dbReference>
<comment type="caution">
    <text evidence="1">The sequence shown here is derived from an EMBL/GenBank/DDBJ whole genome shotgun (WGS) entry which is preliminary data.</text>
</comment>
<dbReference type="InterPro" id="IPR050155">
    <property type="entry name" value="HAD-like_hydrolase_sf"/>
</dbReference>
<dbReference type="NCBIfam" id="TIGR01549">
    <property type="entry name" value="HAD-SF-IA-v1"/>
    <property type="match status" value="1"/>
</dbReference>
<sequence length="220" mass="24409">MALKAVVFDFDGTLMDTETGAYEAISSIYAEHGQELALDTWAVCIGTQGAFDPYEELQRRTGKTLDRDELHQLFRTRHVEYLKNAPLRPGVVERLEEARRLGWRIGLASSSDLAWIEGHLRDQGIRDYFEVIRSSDDVKRVKPDPELYLLAVEALGVKPGEAVAIEDSMNGLRAAKAAGLWGLAVPNGVTKQMDFSEADLIVDGLDRTTFEQVQATIASL</sequence>
<organism evidence="1 2">
    <name type="scientific">Cohnella hongkongensis</name>
    <dbReference type="NCBI Taxonomy" id="178337"/>
    <lineage>
        <taxon>Bacteria</taxon>
        <taxon>Bacillati</taxon>
        <taxon>Bacillota</taxon>
        <taxon>Bacilli</taxon>
        <taxon>Bacillales</taxon>
        <taxon>Paenibacillaceae</taxon>
        <taxon>Cohnella</taxon>
    </lineage>
</organism>
<dbReference type="SFLD" id="SFLDG01129">
    <property type="entry name" value="C1.5:_HAD__Beta-PGM__Phosphata"/>
    <property type="match status" value="1"/>
</dbReference>
<dbReference type="PRINTS" id="PR00413">
    <property type="entry name" value="HADHALOGNASE"/>
</dbReference>
<dbReference type="CDD" id="cd16423">
    <property type="entry name" value="HAD_BPGM-like"/>
    <property type="match status" value="1"/>
</dbReference>
<dbReference type="EMBL" id="JBHSEP010000031">
    <property type="protein sequence ID" value="MFC4601841.1"/>
    <property type="molecule type" value="Genomic_DNA"/>
</dbReference>
<dbReference type="InterPro" id="IPR023198">
    <property type="entry name" value="PGP-like_dom2"/>
</dbReference>
<dbReference type="PANTHER" id="PTHR43434">
    <property type="entry name" value="PHOSPHOGLYCOLATE PHOSPHATASE"/>
    <property type="match status" value="1"/>
</dbReference>
<dbReference type="Proteomes" id="UP001596028">
    <property type="component" value="Unassembled WGS sequence"/>
</dbReference>